<reference evidence="1" key="1">
    <citation type="submission" date="2014-09" db="EMBL/GenBank/DDBJ databases">
        <authorList>
            <person name="Magalhaes I.L.F."/>
            <person name="Oliveira U."/>
            <person name="Santos F.R."/>
            <person name="Vidigal T.H.D.A."/>
            <person name="Brescovit A.D."/>
            <person name="Santos A.J."/>
        </authorList>
    </citation>
    <scope>NUCLEOTIDE SEQUENCE</scope>
    <source>
        <tissue evidence="1">Shoot tissue taken approximately 20 cm above the soil surface</tissue>
    </source>
</reference>
<sequence length="39" mass="4422">MTEICMIADVEELDASVVCRPTIWILLRFVLEDSIGPNE</sequence>
<evidence type="ECO:0000313" key="1">
    <source>
        <dbReference type="EMBL" id="JAD55504.1"/>
    </source>
</evidence>
<dbReference type="EMBL" id="GBRH01242391">
    <property type="protein sequence ID" value="JAD55504.1"/>
    <property type="molecule type" value="Transcribed_RNA"/>
</dbReference>
<protein>
    <submittedName>
        <fullName evidence="1">Uncharacterized protein</fullName>
    </submittedName>
</protein>
<name>A0A0A9AUS7_ARUDO</name>
<accession>A0A0A9AUS7</accession>
<reference evidence="1" key="2">
    <citation type="journal article" date="2015" name="Data Brief">
        <title>Shoot transcriptome of the giant reed, Arundo donax.</title>
        <authorList>
            <person name="Barrero R.A."/>
            <person name="Guerrero F.D."/>
            <person name="Moolhuijzen P."/>
            <person name="Goolsby J.A."/>
            <person name="Tidwell J."/>
            <person name="Bellgard S.E."/>
            <person name="Bellgard M.I."/>
        </authorList>
    </citation>
    <scope>NUCLEOTIDE SEQUENCE</scope>
    <source>
        <tissue evidence="1">Shoot tissue taken approximately 20 cm above the soil surface</tissue>
    </source>
</reference>
<organism evidence="1">
    <name type="scientific">Arundo donax</name>
    <name type="common">Giant reed</name>
    <name type="synonym">Donax arundinaceus</name>
    <dbReference type="NCBI Taxonomy" id="35708"/>
    <lineage>
        <taxon>Eukaryota</taxon>
        <taxon>Viridiplantae</taxon>
        <taxon>Streptophyta</taxon>
        <taxon>Embryophyta</taxon>
        <taxon>Tracheophyta</taxon>
        <taxon>Spermatophyta</taxon>
        <taxon>Magnoliopsida</taxon>
        <taxon>Liliopsida</taxon>
        <taxon>Poales</taxon>
        <taxon>Poaceae</taxon>
        <taxon>PACMAD clade</taxon>
        <taxon>Arundinoideae</taxon>
        <taxon>Arundineae</taxon>
        <taxon>Arundo</taxon>
    </lineage>
</organism>
<dbReference type="AlphaFoldDB" id="A0A0A9AUS7"/>
<proteinExistence type="predicted"/>